<feature type="region of interest" description="Disordered" evidence="1">
    <location>
        <begin position="34"/>
        <end position="55"/>
    </location>
</feature>
<evidence type="ECO:0000313" key="2">
    <source>
        <dbReference type="EMBL" id="RLN57700.1"/>
    </source>
</evidence>
<evidence type="ECO:0000313" key="5">
    <source>
        <dbReference type="Proteomes" id="UP000284657"/>
    </source>
</evidence>
<evidence type="ECO:0000313" key="3">
    <source>
        <dbReference type="EMBL" id="RLN67303.1"/>
    </source>
</evidence>
<feature type="compositionally biased region" description="Acidic residues" evidence="1">
    <location>
        <begin position="163"/>
        <end position="201"/>
    </location>
</feature>
<name>A0A3F2S0G1_9STRA</name>
<dbReference type="Proteomes" id="UP000277300">
    <property type="component" value="Unassembled WGS sequence"/>
</dbReference>
<reference evidence="4 5" key="1">
    <citation type="submission" date="2018-07" db="EMBL/GenBank/DDBJ databases">
        <title>Genome sequencing of oomycete isolates from Chile give support for New Zealand origin for Phytophthora kernoviae and make available the first Nothophytophthora sp. genome.</title>
        <authorList>
            <person name="Studholme D.J."/>
            <person name="Sanfuentes E."/>
            <person name="Panda P."/>
            <person name="Hill R."/>
            <person name="Sambles C."/>
            <person name="Grant M."/>
            <person name="Williams N.M."/>
            <person name="Mcdougal R.L."/>
        </authorList>
    </citation>
    <scope>NUCLEOTIDE SEQUENCE [LARGE SCALE GENOMIC DNA]</scope>
    <source>
        <strain evidence="3">Chile6</strain>
        <strain evidence="2">Chile7</strain>
    </source>
</reference>
<feature type="compositionally biased region" description="Polar residues" evidence="1">
    <location>
        <begin position="210"/>
        <end position="229"/>
    </location>
</feature>
<dbReference type="AlphaFoldDB" id="A0A3F2S0G1"/>
<gene>
    <name evidence="2" type="ORF">BBJ29_000431</name>
    <name evidence="3" type="ORF">BBP00_00001670</name>
</gene>
<dbReference type="OrthoDB" id="1903104at2759"/>
<dbReference type="EMBL" id="MBDO02000025">
    <property type="protein sequence ID" value="RLN67303.1"/>
    <property type="molecule type" value="Genomic_DNA"/>
</dbReference>
<feature type="compositionally biased region" description="Polar residues" evidence="1">
    <location>
        <begin position="34"/>
        <end position="47"/>
    </location>
</feature>
<evidence type="ECO:0000256" key="1">
    <source>
        <dbReference type="SAM" id="MobiDB-lite"/>
    </source>
</evidence>
<dbReference type="Proteomes" id="UP000284657">
    <property type="component" value="Unassembled WGS sequence"/>
</dbReference>
<protein>
    <submittedName>
        <fullName evidence="3">Uncharacterized protein</fullName>
    </submittedName>
</protein>
<proteinExistence type="predicted"/>
<accession>A0A3F2S0G1</accession>
<feature type="compositionally biased region" description="Acidic residues" evidence="1">
    <location>
        <begin position="122"/>
        <end position="132"/>
    </location>
</feature>
<organism evidence="3 4">
    <name type="scientific">Phytophthora kernoviae</name>
    <dbReference type="NCBI Taxonomy" id="325452"/>
    <lineage>
        <taxon>Eukaryota</taxon>
        <taxon>Sar</taxon>
        <taxon>Stramenopiles</taxon>
        <taxon>Oomycota</taxon>
        <taxon>Peronosporomycetes</taxon>
        <taxon>Peronosporales</taxon>
        <taxon>Peronosporaceae</taxon>
        <taxon>Phytophthora</taxon>
    </lineage>
</organism>
<comment type="caution">
    <text evidence="3">The sequence shown here is derived from an EMBL/GenBank/DDBJ whole genome shotgun (WGS) entry which is preliminary data.</text>
</comment>
<evidence type="ECO:0000313" key="4">
    <source>
        <dbReference type="Proteomes" id="UP000277300"/>
    </source>
</evidence>
<dbReference type="EMBL" id="MBAD02001170">
    <property type="protein sequence ID" value="RLN57700.1"/>
    <property type="molecule type" value="Genomic_DNA"/>
</dbReference>
<feature type="region of interest" description="Disordered" evidence="1">
    <location>
        <begin position="114"/>
        <end position="253"/>
    </location>
</feature>
<sequence length="253" mass="28177">METKIRAQVADEVSESEDDLKYLHKDDVIDLNQRSMRSKTSVGSQATVPKKGKQEGIVGERVAKIDRKTKELILGVVVEFHPPASGKYSRWRADYRDGTSELLTGQKINAAIARAAQTNDNESADDDDDADGDSSLVVRGKRKRTEVDYRQLNELMFAGKGEDSEDDETFEVKDESDDDGNEEEEDGAEEDQNEGSEEERDEEKADGDISDQSSPTTVSATQDNVSQPANAKRSRRERTNVDYLSMHEGILDP</sequence>